<feature type="compositionally biased region" description="Basic and acidic residues" evidence="1">
    <location>
        <begin position="229"/>
        <end position="241"/>
    </location>
</feature>
<feature type="region of interest" description="Disordered" evidence="1">
    <location>
        <begin position="229"/>
        <end position="263"/>
    </location>
</feature>
<proteinExistence type="predicted"/>
<dbReference type="GeneID" id="93337498"/>
<dbReference type="Gene3D" id="3.10.310.50">
    <property type="match status" value="1"/>
</dbReference>
<feature type="chain" id="PRO_5012527041" description="TPM domain-containing protein" evidence="3">
    <location>
        <begin position="25"/>
        <end position="263"/>
    </location>
</feature>
<evidence type="ECO:0000256" key="1">
    <source>
        <dbReference type="SAM" id="MobiDB-lite"/>
    </source>
</evidence>
<keyword evidence="3" id="KW-0732">Signal</keyword>
<keyword evidence="2" id="KW-0812">Transmembrane</keyword>
<accession>A0A1T4WUI8</accession>
<evidence type="ECO:0000259" key="4">
    <source>
        <dbReference type="Pfam" id="PF04536"/>
    </source>
</evidence>
<name>A0A1T4WUI8_9FIRM</name>
<dbReference type="AlphaFoldDB" id="A0A1T4WUI8"/>
<dbReference type="OrthoDB" id="9806054at2"/>
<feature type="signal peptide" evidence="3">
    <location>
        <begin position="1"/>
        <end position="24"/>
    </location>
</feature>
<reference evidence="5 6" key="1">
    <citation type="submission" date="2017-02" db="EMBL/GenBank/DDBJ databases">
        <authorList>
            <person name="Peterson S.W."/>
        </authorList>
    </citation>
    <scope>NUCLEOTIDE SEQUENCE [LARGE SCALE GENOMIC DNA]</scope>
    <source>
        <strain evidence="5 6">ATCC 27749</strain>
    </source>
</reference>
<evidence type="ECO:0000256" key="3">
    <source>
        <dbReference type="SAM" id="SignalP"/>
    </source>
</evidence>
<dbReference type="Pfam" id="PF04536">
    <property type="entry name" value="TPM_phosphatase"/>
    <property type="match status" value="1"/>
</dbReference>
<organism evidence="5 6">
    <name type="scientific">Gemmiger formicilis</name>
    <dbReference type="NCBI Taxonomy" id="745368"/>
    <lineage>
        <taxon>Bacteria</taxon>
        <taxon>Bacillati</taxon>
        <taxon>Bacillota</taxon>
        <taxon>Clostridia</taxon>
        <taxon>Eubacteriales</taxon>
        <taxon>Gemmiger</taxon>
    </lineage>
</organism>
<keyword evidence="2" id="KW-0472">Membrane</keyword>
<evidence type="ECO:0000313" key="5">
    <source>
        <dbReference type="EMBL" id="SKA80767.1"/>
    </source>
</evidence>
<dbReference type="PANTHER" id="PTHR30373:SF2">
    <property type="entry name" value="UPF0603 PROTEIN YGCG"/>
    <property type="match status" value="1"/>
</dbReference>
<feature type="compositionally biased region" description="Gly residues" evidence="1">
    <location>
        <begin position="254"/>
        <end position="263"/>
    </location>
</feature>
<dbReference type="RefSeq" id="WP_078784015.1">
    <property type="nucleotide sequence ID" value="NZ_FUYF01000004.1"/>
</dbReference>
<dbReference type="STRING" id="745368.SAMN02745178_01022"/>
<dbReference type="Proteomes" id="UP000190286">
    <property type="component" value="Unassembled WGS sequence"/>
</dbReference>
<feature type="domain" description="TPM" evidence="4">
    <location>
        <begin position="29"/>
        <end position="150"/>
    </location>
</feature>
<dbReference type="InterPro" id="IPR007621">
    <property type="entry name" value="TPM_dom"/>
</dbReference>
<keyword evidence="2" id="KW-1133">Transmembrane helix</keyword>
<sequence>MKKKLFSLLTALVLCLFCALPAFAEMPLVMDTYELFKPEATAELEQKAQDASAGHGVNVYLLTVADIGGQNVREFAKDWYRDYDLGYGEGKSGILFLIALDSRDYVTITYGGGVTAFTDYRIAQIEDKIVPMLSDGTYYKASDTYIEMCADTLDFYADKGAPLDSGNDPAKGWIKWVFVFVIPLAVASIVCGIFYAQMKTANEQTHANAYMPAEGLALSVVEDTYTHTTETERYDPVKDDNSSSSSGSSTDSDGFGGSSGGKF</sequence>
<keyword evidence="6" id="KW-1185">Reference proteome</keyword>
<feature type="compositionally biased region" description="Low complexity" evidence="1">
    <location>
        <begin position="242"/>
        <end position="253"/>
    </location>
</feature>
<feature type="transmembrane region" description="Helical" evidence="2">
    <location>
        <begin position="173"/>
        <end position="196"/>
    </location>
</feature>
<gene>
    <name evidence="5" type="ORF">SAMN02745178_01022</name>
</gene>
<evidence type="ECO:0000256" key="2">
    <source>
        <dbReference type="SAM" id="Phobius"/>
    </source>
</evidence>
<protein>
    <recommendedName>
        <fullName evidence="4">TPM domain-containing protein</fullName>
    </recommendedName>
</protein>
<dbReference type="EMBL" id="FUYF01000004">
    <property type="protein sequence ID" value="SKA80767.1"/>
    <property type="molecule type" value="Genomic_DNA"/>
</dbReference>
<evidence type="ECO:0000313" key="6">
    <source>
        <dbReference type="Proteomes" id="UP000190286"/>
    </source>
</evidence>
<dbReference type="PANTHER" id="PTHR30373">
    <property type="entry name" value="UPF0603 PROTEIN YGCG"/>
    <property type="match status" value="1"/>
</dbReference>